<dbReference type="NCBIfam" id="TIGR00113">
    <property type="entry name" value="queA"/>
    <property type="match status" value="1"/>
</dbReference>
<evidence type="ECO:0000256" key="13">
    <source>
        <dbReference type="HAMAP-Rule" id="MF_00113"/>
    </source>
</evidence>
<dbReference type="UniPathway" id="UPA00392"/>
<dbReference type="FunFam" id="3.40.1780.10:FF:000001">
    <property type="entry name" value="S-adenosylmethionine:tRNA ribosyltransferase-isomerase"/>
    <property type="match status" value="1"/>
</dbReference>
<evidence type="ECO:0000256" key="4">
    <source>
        <dbReference type="ARBA" id="ARBA00022490"/>
    </source>
</evidence>
<dbReference type="FunFam" id="2.40.10.240:FF:000002">
    <property type="entry name" value="S-adenosylmethionine:tRNA ribosyltransferase-isomerase"/>
    <property type="match status" value="1"/>
</dbReference>
<dbReference type="PANTHER" id="PTHR30307:SF0">
    <property type="entry name" value="S-ADENOSYLMETHIONINE:TRNA RIBOSYLTRANSFERASE-ISOMERASE"/>
    <property type="match status" value="1"/>
</dbReference>
<evidence type="ECO:0000256" key="3">
    <source>
        <dbReference type="ARBA" id="ARBA00011245"/>
    </source>
</evidence>
<evidence type="ECO:0000313" key="15">
    <source>
        <dbReference type="Proteomes" id="UP000321827"/>
    </source>
</evidence>
<evidence type="ECO:0000256" key="5">
    <source>
        <dbReference type="ARBA" id="ARBA00022679"/>
    </source>
</evidence>
<dbReference type="InterPro" id="IPR003699">
    <property type="entry name" value="QueA"/>
</dbReference>
<evidence type="ECO:0000256" key="10">
    <source>
        <dbReference type="ARBA" id="ARBA00066503"/>
    </source>
</evidence>
<keyword evidence="5 13" id="KW-0808">Transferase</keyword>
<keyword evidence="6 13" id="KW-0949">S-adenosyl-L-methionine</keyword>
<dbReference type="InterPro" id="IPR042118">
    <property type="entry name" value="QueA_dom1"/>
</dbReference>
<evidence type="ECO:0000256" key="9">
    <source>
        <dbReference type="ARBA" id="ARBA00061210"/>
    </source>
</evidence>
<dbReference type="InterPro" id="IPR042119">
    <property type="entry name" value="QueA_dom2"/>
</dbReference>
<dbReference type="PANTHER" id="PTHR30307">
    <property type="entry name" value="S-ADENOSYLMETHIONINE:TRNA RIBOSYLTRANSFERASE-ISOMERASE"/>
    <property type="match status" value="1"/>
</dbReference>
<dbReference type="GO" id="GO:0051075">
    <property type="term" value="F:S-adenosylmethionine:tRNA ribosyltransferase-isomerase activity"/>
    <property type="evidence" value="ECO:0007669"/>
    <property type="project" value="UniProtKB-EC"/>
</dbReference>
<dbReference type="HAMAP" id="MF_00113">
    <property type="entry name" value="QueA"/>
    <property type="match status" value="1"/>
</dbReference>
<dbReference type="SUPFAM" id="SSF111337">
    <property type="entry name" value="QueA-like"/>
    <property type="match status" value="1"/>
</dbReference>
<comment type="subunit">
    <text evidence="3 13">Monomer.</text>
</comment>
<dbReference type="Gene3D" id="3.40.1780.10">
    <property type="entry name" value="QueA-like"/>
    <property type="match status" value="1"/>
</dbReference>
<evidence type="ECO:0000313" key="14">
    <source>
        <dbReference type="EMBL" id="GEM89637.1"/>
    </source>
</evidence>
<evidence type="ECO:0000256" key="7">
    <source>
        <dbReference type="ARBA" id="ARBA00022785"/>
    </source>
</evidence>
<comment type="caution">
    <text evidence="14">The sequence shown here is derived from an EMBL/GenBank/DDBJ whole genome shotgun (WGS) entry which is preliminary data.</text>
</comment>
<dbReference type="Gene3D" id="2.40.10.240">
    <property type="entry name" value="QueA-like"/>
    <property type="match status" value="1"/>
</dbReference>
<dbReference type="NCBIfam" id="NF001140">
    <property type="entry name" value="PRK00147.1"/>
    <property type="match status" value="1"/>
</dbReference>
<keyword evidence="4 13" id="KW-0963">Cytoplasm</keyword>
<evidence type="ECO:0000256" key="2">
    <source>
        <dbReference type="ARBA" id="ARBA00004691"/>
    </source>
</evidence>
<dbReference type="Pfam" id="PF02547">
    <property type="entry name" value="Queuosine_synth"/>
    <property type="match status" value="1"/>
</dbReference>
<dbReference type="GO" id="GO:0008616">
    <property type="term" value="P:tRNA queuosine(34) biosynthetic process"/>
    <property type="evidence" value="ECO:0007669"/>
    <property type="project" value="UniProtKB-UniRule"/>
</dbReference>
<accession>A0A511RKM8</accession>
<dbReference type="OrthoDB" id="9805933at2"/>
<protein>
    <recommendedName>
        <fullName evidence="11 13">S-adenosylmethionine:tRNA ribosyltransferase-isomerase</fullName>
        <ecNumber evidence="10 13">2.4.99.17</ecNumber>
    </recommendedName>
    <alternativeName>
        <fullName evidence="12 13">Queuosine biosynthesis protein QueA</fullName>
    </alternativeName>
</protein>
<dbReference type="EC" id="2.4.99.17" evidence="10 13"/>
<sequence length="339" mass="37759">MNEPGRRVEDYDYPLPQERIAQEGVEPRDRSRLMVVERGRGVRAHARFFELPRFLRAGDLLVFNETKVIPARLAGVKEGGARVEALLVREEAPDRWWAMVRPGRRLRPGARVRFGELAAEVAAVDDEGLRLLVFSGAVRPRLERLGATPLPPYLHRPVDPARYQTVYARREGSVAAPTAGLHFTPRLLEDLAAMGVEQARVVLHVGPGTFQPVKGSIEEHRMHAERYEVPPEAAAQVNRALAEGRRVVAVGTTVVRTLESAFAPGEGVRAGAGETRLFIRPPYRFRVVGGLVTNFHLPRSTLLMLVAAFAGYELTMAAYREALTREYRFFSLGDAMLIV</sequence>
<name>A0A511RKM8_9DEIN</name>
<dbReference type="InterPro" id="IPR036100">
    <property type="entry name" value="QueA_sf"/>
</dbReference>
<dbReference type="Proteomes" id="UP000321827">
    <property type="component" value="Unassembled WGS sequence"/>
</dbReference>
<reference evidence="14 15" key="1">
    <citation type="submission" date="2019-07" db="EMBL/GenBank/DDBJ databases">
        <title>Whole genome shotgun sequence of Oceanithermus desulfurans NBRC 100063.</title>
        <authorList>
            <person name="Hosoyama A."/>
            <person name="Uohara A."/>
            <person name="Ohji S."/>
            <person name="Ichikawa N."/>
        </authorList>
    </citation>
    <scope>NUCLEOTIDE SEQUENCE [LARGE SCALE GENOMIC DNA]</scope>
    <source>
        <strain evidence="14 15">NBRC 100063</strain>
    </source>
</reference>
<comment type="function">
    <text evidence="13">Transfers and isomerizes the ribose moiety from AdoMet to the 7-aminomethyl group of 7-deazaguanine (preQ1-tRNA) to give epoxyqueuosine (oQ-tRNA).</text>
</comment>
<dbReference type="AlphaFoldDB" id="A0A511RKM8"/>
<gene>
    <name evidence="13 14" type="primary">queA</name>
    <name evidence="14" type="ORF">ODE01S_10710</name>
</gene>
<comment type="pathway">
    <text evidence="2 13">tRNA modification; tRNA-queuosine biosynthesis.</text>
</comment>
<dbReference type="GO" id="GO:0005737">
    <property type="term" value="C:cytoplasm"/>
    <property type="evidence" value="ECO:0007669"/>
    <property type="project" value="UniProtKB-SubCell"/>
</dbReference>
<comment type="similarity">
    <text evidence="9 13">Belongs to the QueA family.</text>
</comment>
<comment type="catalytic activity">
    <reaction evidence="8 13">
        <text>7-aminomethyl-7-carbaguanosine(34) in tRNA + S-adenosyl-L-methionine = epoxyqueuosine(34) in tRNA + adenine + L-methionine + 2 H(+)</text>
        <dbReference type="Rhea" id="RHEA:32155"/>
        <dbReference type="Rhea" id="RHEA-COMP:10342"/>
        <dbReference type="Rhea" id="RHEA-COMP:18582"/>
        <dbReference type="ChEBI" id="CHEBI:15378"/>
        <dbReference type="ChEBI" id="CHEBI:16708"/>
        <dbReference type="ChEBI" id="CHEBI:57844"/>
        <dbReference type="ChEBI" id="CHEBI:59789"/>
        <dbReference type="ChEBI" id="CHEBI:82833"/>
        <dbReference type="ChEBI" id="CHEBI:194443"/>
        <dbReference type="EC" id="2.4.99.17"/>
    </reaction>
</comment>
<evidence type="ECO:0000256" key="1">
    <source>
        <dbReference type="ARBA" id="ARBA00004496"/>
    </source>
</evidence>
<dbReference type="RefSeq" id="WP_147146639.1">
    <property type="nucleotide sequence ID" value="NZ_BJXN01000006.1"/>
</dbReference>
<proteinExistence type="inferred from homology"/>
<keyword evidence="7 13" id="KW-0671">Queuosine biosynthesis</keyword>
<evidence type="ECO:0000256" key="8">
    <source>
        <dbReference type="ARBA" id="ARBA00052751"/>
    </source>
</evidence>
<keyword evidence="14" id="KW-0413">Isomerase</keyword>
<evidence type="ECO:0000256" key="12">
    <source>
        <dbReference type="ARBA" id="ARBA00076160"/>
    </source>
</evidence>
<organism evidence="14 15">
    <name type="scientific">Oceanithermus desulfurans NBRC 100063</name>
    <dbReference type="NCBI Taxonomy" id="1227550"/>
    <lineage>
        <taxon>Bacteria</taxon>
        <taxon>Thermotogati</taxon>
        <taxon>Deinococcota</taxon>
        <taxon>Deinococci</taxon>
        <taxon>Thermales</taxon>
        <taxon>Thermaceae</taxon>
        <taxon>Oceanithermus</taxon>
    </lineage>
</organism>
<dbReference type="EMBL" id="BJXN01000006">
    <property type="protein sequence ID" value="GEM89637.1"/>
    <property type="molecule type" value="Genomic_DNA"/>
</dbReference>
<evidence type="ECO:0000256" key="6">
    <source>
        <dbReference type="ARBA" id="ARBA00022691"/>
    </source>
</evidence>
<evidence type="ECO:0000256" key="11">
    <source>
        <dbReference type="ARBA" id="ARBA00069325"/>
    </source>
</evidence>
<comment type="subcellular location">
    <subcellularLocation>
        <location evidence="1 13">Cytoplasm</location>
    </subcellularLocation>
</comment>